<comment type="caution">
    <text evidence="1">The sequence shown here is derived from an EMBL/GenBank/DDBJ whole genome shotgun (WGS) entry which is preliminary data.</text>
</comment>
<dbReference type="EMBL" id="JAEPRB010000075">
    <property type="protein sequence ID" value="KAG2222759.1"/>
    <property type="molecule type" value="Genomic_DNA"/>
</dbReference>
<protein>
    <submittedName>
        <fullName evidence="1">Uncharacterized protein</fullName>
    </submittedName>
</protein>
<evidence type="ECO:0000313" key="1">
    <source>
        <dbReference type="EMBL" id="KAG2222759.1"/>
    </source>
</evidence>
<dbReference type="AlphaFoldDB" id="A0A8H7VPZ2"/>
<name>A0A8H7VPZ2_9FUNG</name>
<gene>
    <name evidence="1" type="ORF">INT45_013123</name>
</gene>
<sequence>MSNGLDVLGTQNAKSIYHLNNAPYFSTEDRQRFFFQEERQDPEIKVIRIEPGTRAMFTAIGNYNDHQEDLGNKNWRTHNIKTVTCIQSTLRKSKAECKAERHIQVRTIRESLNQLQGAHIQPALRDQRLVIAYGDVDLRGTMKGNGPLPTKTFRRYIARRALVICVDEYNTSTIRSGCHQRLFNIRRNDMSICNHP</sequence>
<organism evidence="1 2">
    <name type="scientific">Circinella minor</name>
    <dbReference type="NCBI Taxonomy" id="1195481"/>
    <lineage>
        <taxon>Eukaryota</taxon>
        <taxon>Fungi</taxon>
        <taxon>Fungi incertae sedis</taxon>
        <taxon>Mucoromycota</taxon>
        <taxon>Mucoromycotina</taxon>
        <taxon>Mucoromycetes</taxon>
        <taxon>Mucorales</taxon>
        <taxon>Lichtheimiaceae</taxon>
        <taxon>Circinella</taxon>
    </lineage>
</organism>
<dbReference type="Proteomes" id="UP000646827">
    <property type="component" value="Unassembled WGS sequence"/>
</dbReference>
<dbReference type="OrthoDB" id="2284895at2759"/>
<keyword evidence="2" id="KW-1185">Reference proteome</keyword>
<proteinExistence type="predicted"/>
<accession>A0A8H7VPZ2</accession>
<evidence type="ECO:0000313" key="2">
    <source>
        <dbReference type="Proteomes" id="UP000646827"/>
    </source>
</evidence>
<reference evidence="1 2" key="1">
    <citation type="submission" date="2020-12" db="EMBL/GenBank/DDBJ databases">
        <title>Metabolic potential, ecology and presence of endohyphal bacteria is reflected in genomic diversity of Mucoromycotina.</title>
        <authorList>
            <person name="Muszewska A."/>
            <person name="Okrasinska A."/>
            <person name="Steczkiewicz K."/>
            <person name="Drgas O."/>
            <person name="Orlowska M."/>
            <person name="Perlinska-Lenart U."/>
            <person name="Aleksandrzak-Piekarczyk T."/>
            <person name="Szatraj K."/>
            <person name="Zielenkiewicz U."/>
            <person name="Pilsyk S."/>
            <person name="Malc E."/>
            <person name="Mieczkowski P."/>
            <person name="Kruszewska J.S."/>
            <person name="Biernat P."/>
            <person name="Pawlowska J."/>
        </authorList>
    </citation>
    <scope>NUCLEOTIDE SEQUENCE [LARGE SCALE GENOMIC DNA]</scope>
    <source>
        <strain evidence="1 2">CBS 142.35</strain>
    </source>
</reference>